<dbReference type="InterPro" id="IPR000866">
    <property type="entry name" value="AhpC/TSA"/>
</dbReference>
<evidence type="ECO:0000313" key="3">
    <source>
        <dbReference type="EMBL" id="KAF9072636.1"/>
    </source>
</evidence>
<name>A0A9P5PUH1_9AGAR</name>
<feature type="coiled-coil region" evidence="1">
    <location>
        <begin position="1086"/>
        <end position="1125"/>
    </location>
</feature>
<dbReference type="SUPFAM" id="SSF52833">
    <property type="entry name" value="Thioredoxin-like"/>
    <property type="match status" value="1"/>
</dbReference>
<dbReference type="Proteomes" id="UP000772434">
    <property type="component" value="Unassembled WGS sequence"/>
</dbReference>
<dbReference type="Gene3D" id="1.20.930.20">
    <property type="entry name" value="Adaptor protein Cbl, N-terminal domain"/>
    <property type="match status" value="1"/>
</dbReference>
<dbReference type="InterPro" id="IPR036537">
    <property type="entry name" value="Adaptor_Cbl_N_dom_sf"/>
</dbReference>
<evidence type="ECO:0000259" key="2">
    <source>
        <dbReference type="Pfam" id="PF00578"/>
    </source>
</evidence>
<feature type="domain" description="Alkyl hydroperoxide reductase subunit C/ Thiol specific antioxidant" evidence="2">
    <location>
        <begin position="11"/>
        <end position="137"/>
    </location>
</feature>
<dbReference type="CDD" id="cd21037">
    <property type="entry name" value="MLKL_NTD"/>
    <property type="match status" value="1"/>
</dbReference>
<dbReference type="OrthoDB" id="61437at2759"/>
<dbReference type="GO" id="GO:0007166">
    <property type="term" value="P:cell surface receptor signaling pathway"/>
    <property type="evidence" value="ECO:0007669"/>
    <property type="project" value="InterPro"/>
</dbReference>
<dbReference type="InterPro" id="IPR036249">
    <property type="entry name" value="Thioredoxin-like_sf"/>
</dbReference>
<proteinExistence type="predicted"/>
<organism evidence="3 4">
    <name type="scientific">Rhodocollybia butyracea</name>
    <dbReference type="NCBI Taxonomy" id="206335"/>
    <lineage>
        <taxon>Eukaryota</taxon>
        <taxon>Fungi</taxon>
        <taxon>Dikarya</taxon>
        <taxon>Basidiomycota</taxon>
        <taxon>Agaricomycotina</taxon>
        <taxon>Agaricomycetes</taxon>
        <taxon>Agaricomycetidae</taxon>
        <taxon>Agaricales</taxon>
        <taxon>Marasmiineae</taxon>
        <taxon>Omphalotaceae</taxon>
        <taxon>Rhodocollybia</taxon>
    </lineage>
</organism>
<keyword evidence="4" id="KW-1185">Reference proteome</keyword>
<dbReference type="InterPro" id="IPR059179">
    <property type="entry name" value="MLKL-like_MCAfunc"/>
</dbReference>
<dbReference type="GO" id="GO:0016491">
    <property type="term" value="F:oxidoreductase activity"/>
    <property type="evidence" value="ECO:0007669"/>
    <property type="project" value="InterPro"/>
</dbReference>
<gene>
    <name evidence="3" type="ORF">BDP27DRAFT_1445624</name>
</gene>
<dbReference type="GO" id="GO:0016209">
    <property type="term" value="F:antioxidant activity"/>
    <property type="evidence" value="ECO:0007669"/>
    <property type="project" value="InterPro"/>
</dbReference>
<dbReference type="Gene3D" id="3.40.30.10">
    <property type="entry name" value="Glutaredoxin"/>
    <property type="match status" value="1"/>
</dbReference>
<evidence type="ECO:0000313" key="4">
    <source>
        <dbReference type="Proteomes" id="UP000772434"/>
    </source>
</evidence>
<dbReference type="Pfam" id="PF00578">
    <property type="entry name" value="AhpC-TSA"/>
    <property type="match status" value="1"/>
</dbReference>
<dbReference type="EMBL" id="JADNRY010000023">
    <property type="protein sequence ID" value="KAF9072636.1"/>
    <property type="molecule type" value="Genomic_DNA"/>
</dbReference>
<protein>
    <recommendedName>
        <fullName evidence="2">Alkyl hydroperoxide reductase subunit C/ Thiol specific antioxidant domain-containing protein</fullName>
    </recommendedName>
</protein>
<keyword evidence="1" id="KW-0175">Coiled coil</keyword>
<dbReference type="AlphaFoldDB" id="A0A9P5PUH1"/>
<evidence type="ECO:0000256" key="1">
    <source>
        <dbReference type="SAM" id="Coils"/>
    </source>
</evidence>
<sequence>MSHVRPTLDTGSIAPKFEGRAASGFLKFPQWSGESWLIVFSHPSLFLSELEALAERLLEIEQRDIKVIGLSRNWPDHVRYWKEALKSYTGEGKNVEIVRDEQGQISRLYKMLFEYDSKGVATIANTVVLVDPSEVIRLVMAYPLSLSTRCEEIFRFVDDNSGPFQDMPAEIFHQDAQGQGQIYVGEVVVSNDGSAATTDVVKSAATVINNVISESSSGSSSSTATDYVQHAIDVMDSLADLGKVMPFVAPAFVIIKAIIAVEQRARDVDTKCTDLVQRVTFMLSHLPALKKINVTDSTRQVIDRMNDTLKKSAALIQTYRKQSAVARRLSVHNKDRFASCALLVTQCTNDLMISLQIHQSVQLDILARPVPSDPEDEAAASFIDAHGGIDAVKGDEALVKQFASQMKLVVDDKIMEQLNTNISEVLQQNHDRLEQSLNDTVSASVIHGITDLATQLNESAKEQTFVCVQCNKQYHDSTNGEKSCSFHRADYDSWFKNYSCCSTQNPCQAGRHRPEHHCEYPYGNFFPFAYGILNYSDTKEEWTSVEDLNYETNEKVTVSVARLLRWKSRGAVPEIPTILIKVGQLSISKPFFFKTFNVHDLKVIARVVEITHQAVIFRSSHSEDEFSMAEWVLSAEGIISGVKLTAKASTSVQPYVQYCPIDISSCTKSGDVSTLSEGSFRAYKPSTPYILPEVQQVSGTLPEGKPRAVRKFKAQTTPNFPVIVKLMSDPPLVANPEFAISASDYFIGSISVFNKRAVSSMDPVTIASVTGFYRLVGDEEYKPVKSVELLNGVVMPCSIDPRQTWTLNFRVTVLRDSEDAKVADSWLYCAFIARQRPLRIKLVLTDIEDEECSLVLDYVCPMRKQLGAGGDDIAFFYVADPLTWQRYCVHVAHDSKTGVEISNEFSTADRVTTKQAHQFTADIMKKIVYKALQSGDSEVDLDIGKDIDIGKSTAWSWKAWALIDLSCQRIYAFKILIKKYNEGAQDYACLGYAACPEYCEFYDEMRPIRYATEMIKFPELDPYVASPVILDDEFDDFVPEVPDTVQTGPSAPESDGRLESKVDDFVQAYKAPIIVQTGSPALLAVLEKMNKHLESIDENLSRQAREQEENSNSNLSRIARALEQLSHGSRF</sequence>
<reference evidence="3" key="1">
    <citation type="submission" date="2020-11" db="EMBL/GenBank/DDBJ databases">
        <authorList>
            <consortium name="DOE Joint Genome Institute"/>
            <person name="Ahrendt S."/>
            <person name="Riley R."/>
            <person name="Andreopoulos W."/>
            <person name="Labutti K."/>
            <person name="Pangilinan J."/>
            <person name="Ruiz-Duenas F.J."/>
            <person name="Barrasa J.M."/>
            <person name="Sanchez-Garcia M."/>
            <person name="Camarero S."/>
            <person name="Miyauchi S."/>
            <person name="Serrano A."/>
            <person name="Linde D."/>
            <person name="Babiker R."/>
            <person name="Drula E."/>
            <person name="Ayuso-Fernandez I."/>
            <person name="Pacheco R."/>
            <person name="Padilla G."/>
            <person name="Ferreira P."/>
            <person name="Barriuso J."/>
            <person name="Kellner H."/>
            <person name="Castanera R."/>
            <person name="Alfaro M."/>
            <person name="Ramirez L."/>
            <person name="Pisabarro A.G."/>
            <person name="Kuo A."/>
            <person name="Tritt A."/>
            <person name="Lipzen A."/>
            <person name="He G."/>
            <person name="Yan M."/>
            <person name="Ng V."/>
            <person name="Cullen D."/>
            <person name="Martin F."/>
            <person name="Rosso M.-N."/>
            <person name="Henrissat B."/>
            <person name="Hibbett D."/>
            <person name="Martinez A.T."/>
            <person name="Grigoriev I.V."/>
        </authorList>
    </citation>
    <scope>NUCLEOTIDE SEQUENCE</scope>
    <source>
        <strain evidence="3">AH 40177</strain>
    </source>
</reference>
<accession>A0A9P5PUH1</accession>
<comment type="caution">
    <text evidence="3">The sequence shown here is derived from an EMBL/GenBank/DDBJ whole genome shotgun (WGS) entry which is preliminary data.</text>
</comment>